<evidence type="ECO:0000259" key="2">
    <source>
        <dbReference type="Pfam" id="PF13439"/>
    </source>
</evidence>
<dbReference type="GO" id="GO:0016758">
    <property type="term" value="F:hexosyltransferase activity"/>
    <property type="evidence" value="ECO:0007669"/>
    <property type="project" value="TreeGrafter"/>
</dbReference>
<proteinExistence type="predicted"/>
<sequence>MTLHPNTSAPAGKSRPVVLQVLPRLVTGGVERGTIEIATALQAFGWKAVVASEGGPMVRELQRVGAEHITLPLASKNPLVLRRNRDALRKVIQEHGVSLVHARSRAPAWSALWAARAEGVPFVTTFHGTYNLGPMALKKRYNRVMAMGDRVIAISEFIRRHILEHYPVSDEVIRVIHRGVDFFRFDPDKVSPERMIALSQRWRLPDGVPVVMLPGRLTRWKGQMLLLEALTHLQDLKVCCVLVGSDQGRDAYRAEVEAEVTRLGLRDRVILADECNDMPAAYMVADVVVSASTDPEAFGRVSAEGQAMGRPVVAPQHGAAPEILVDGKTGWLFIPNNAESLARALRNALSLTAEERAEWAPRAIAHIQANFTTDQMCAKTMAVYRELLPQA</sequence>
<dbReference type="InterPro" id="IPR028098">
    <property type="entry name" value="Glyco_trans_4-like_N"/>
</dbReference>
<dbReference type="Pfam" id="PF00534">
    <property type="entry name" value="Glycos_transf_1"/>
    <property type="match status" value="1"/>
</dbReference>
<name>A0A7W9ZD49_NOVIT</name>
<evidence type="ECO:0000313" key="3">
    <source>
        <dbReference type="EMBL" id="MBB6209155.1"/>
    </source>
</evidence>
<dbReference type="SUPFAM" id="SSF53756">
    <property type="entry name" value="UDP-Glycosyltransferase/glycogen phosphorylase"/>
    <property type="match status" value="1"/>
</dbReference>
<keyword evidence="4" id="KW-1185">Reference proteome</keyword>
<protein>
    <submittedName>
        <fullName evidence="3">Glycosyltransferase involved in cell wall biosynthesis</fullName>
    </submittedName>
</protein>
<dbReference type="EMBL" id="JACIIX010000001">
    <property type="protein sequence ID" value="MBB6209155.1"/>
    <property type="molecule type" value="Genomic_DNA"/>
</dbReference>
<dbReference type="PANTHER" id="PTHR45947:SF3">
    <property type="entry name" value="SULFOQUINOVOSYL TRANSFERASE SQD2"/>
    <property type="match status" value="1"/>
</dbReference>
<keyword evidence="3" id="KW-0808">Transferase</keyword>
<dbReference type="CDD" id="cd03819">
    <property type="entry name" value="GT4_WavL-like"/>
    <property type="match status" value="1"/>
</dbReference>
<reference evidence="3 4" key="1">
    <citation type="submission" date="2020-08" db="EMBL/GenBank/DDBJ databases">
        <title>Genomic Encyclopedia of Type Strains, Phase IV (KMG-IV): sequencing the most valuable type-strain genomes for metagenomic binning, comparative biology and taxonomic classification.</title>
        <authorList>
            <person name="Goeker M."/>
        </authorList>
    </citation>
    <scope>NUCLEOTIDE SEQUENCE [LARGE SCALE GENOMIC DNA]</scope>
    <source>
        <strain evidence="3 4">DSM 11590</strain>
    </source>
</reference>
<dbReference type="PANTHER" id="PTHR45947">
    <property type="entry name" value="SULFOQUINOVOSYL TRANSFERASE SQD2"/>
    <property type="match status" value="1"/>
</dbReference>
<gene>
    <name evidence="3" type="ORF">FHS48_000536</name>
</gene>
<accession>A0A7W9ZD49</accession>
<feature type="domain" description="Glycosyltransferase subfamily 4-like N-terminal" evidence="2">
    <location>
        <begin position="28"/>
        <end position="181"/>
    </location>
</feature>
<dbReference type="AlphaFoldDB" id="A0A7W9ZD49"/>
<dbReference type="Gene3D" id="3.40.50.2000">
    <property type="entry name" value="Glycogen Phosphorylase B"/>
    <property type="match status" value="2"/>
</dbReference>
<dbReference type="InterPro" id="IPR050194">
    <property type="entry name" value="Glycosyltransferase_grp1"/>
</dbReference>
<dbReference type="Proteomes" id="UP000544872">
    <property type="component" value="Unassembled WGS sequence"/>
</dbReference>
<comment type="caution">
    <text evidence="3">The sequence shown here is derived from an EMBL/GenBank/DDBJ whole genome shotgun (WGS) entry which is preliminary data.</text>
</comment>
<organism evidence="3 4">
    <name type="scientific">Novispirillum itersonii</name>
    <name type="common">Aquaspirillum itersonii</name>
    <dbReference type="NCBI Taxonomy" id="189"/>
    <lineage>
        <taxon>Bacteria</taxon>
        <taxon>Pseudomonadati</taxon>
        <taxon>Pseudomonadota</taxon>
        <taxon>Alphaproteobacteria</taxon>
        <taxon>Rhodospirillales</taxon>
        <taxon>Novispirillaceae</taxon>
        <taxon>Novispirillum</taxon>
    </lineage>
</organism>
<evidence type="ECO:0000313" key="4">
    <source>
        <dbReference type="Proteomes" id="UP000544872"/>
    </source>
</evidence>
<dbReference type="InterPro" id="IPR001296">
    <property type="entry name" value="Glyco_trans_1"/>
</dbReference>
<evidence type="ECO:0000259" key="1">
    <source>
        <dbReference type="Pfam" id="PF00534"/>
    </source>
</evidence>
<dbReference type="RefSeq" id="WP_311769064.1">
    <property type="nucleotide sequence ID" value="NZ_JACIIX010000001.1"/>
</dbReference>
<dbReference type="Pfam" id="PF13439">
    <property type="entry name" value="Glyco_transf_4"/>
    <property type="match status" value="1"/>
</dbReference>
<feature type="domain" description="Glycosyl transferase family 1" evidence="1">
    <location>
        <begin position="200"/>
        <end position="363"/>
    </location>
</feature>